<gene>
    <name evidence="2" type="ORF">KIN20_013202</name>
</gene>
<comment type="caution">
    <text evidence="2">The sequence shown here is derived from an EMBL/GenBank/DDBJ whole genome shotgun (WGS) entry which is preliminary data.</text>
</comment>
<evidence type="ECO:0000313" key="2">
    <source>
        <dbReference type="EMBL" id="KAJ1355702.1"/>
    </source>
</evidence>
<proteinExistence type="predicted"/>
<sequence length="93" mass="10635">MDINACRANCAARKEHGRWTLESPNSTTHAEIDPILINRRWCLLDTTKEAKDHVSLKFPLPPPTGESDSMDETQYDVQIKRQRSPKQSTENTI</sequence>
<dbReference type="EMBL" id="JAHQIW010002555">
    <property type="protein sequence ID" value="KAJ1355702.1"/>
    <property type="molecule type" value="Genomic_DNA"/>
</dbReference>
<protein>
    <submittedName>
        <fullName evidence="2">Uncharacterized protein</fullName>
    </submittedName>
</protein>
<dbReference type="Proteomes" id="UP001196413">
    <property type="component" value="Unassembled WGS sequence"/>
</dbReference>
<organism evidence="2 3">
    <name type="scientific">Parelaphostrongylus tenuis</name>
    <name type="common">Meningeal worm</name>
    <dbReference type="NCBI Taxonomy" id="148309"/>
    <lineage>
        <taxon>Eukaryota</taxon>
        <taxon>Metazoa</taxon>
        <taxon>Ecdysozoa</taxon>
        <taxon>Nematoda</taxon>
        <taxon>Chromadorea</taxon>
        <taxon>Rhabditida</taxon>
        <taxon>Rhabditina</taxon>
        <taxon>Rhabditomorpha</taxon>
        <taxon>Strongyloidea</taxon>
        <taxon>Metastrongylidae</taxon>
        <taxon>Parelaphostrongylus</taxon>
    </lineage>
</organism>
<feature type="region of interest" description="Disordered" evidence="1">
    <location>
        <begin position="54"/>
        <end position="93"/>
    </location>
</feature>
<reference evidence="2" key="1">
    <citation type="submission" date="2021-06" db="EMBL/GenBank/DDBJ databases">
        <title>Parelaphostrongylus tenuis whole genome reference sequence.</title>
        <authorList>
            <person name="Garwood T.J."/>
            <person name="Larsen P.A."/>
            <person name="Fountain-Jones N.M."/>
            <person name="Garbe J.R."/>
            <person name="Macchietto M.G."/>
            <person name="Kania S.A."/>
            <person name="Gerhold R.W."/>
            <person name="Richards J.E."/>
            <person name="Wolf T.M."/>
        </authorList>
    </citation>
    <scope>NUCLEOTIDE SEQUENCE</scope>
    <source>
        <strain evidence="2">MNPRO001-30</strain>
        <tissue evidence="2">Meninges</tissue>
    </source>
</reference>
<keyword evidence="3" id="KW-1185">Reference proteome</keyword>
<accession>A0AAD5MVT0</accession>
<evidence type="ECO:0000256" key="1">
    <source>
        <dbReference type="SAM" id="MobiDB-lite"/>
    </source>
</evidence>
<name>A0AAD5MVT0_PARTN</name>
<evidence type="ECO:0000313" key="3">
    <source>
        <dbReference type="Proteomes" id="UP001196413"/>
    </source>
</evidence>
<dbReference type="AlphaFoldDB" id="A0AAD5MVT0"/>